<dbReference type="Proteomes" id="UP000886501">
    <property type="component" value="Unassembled WGS sequence"/>
</dbReference>
<comment type="caution">
    <text evidence="1">The sequence shown here is derived from an EMBL/GenBank/DDBJ whole genome shotgun (WGS) entry which is preliminary data.</text>
</comment>
<keyword evidence="1" id="KW-0121">Carboxypeptidase</keyword>
<keyword evidence="1" id="KW-0645">Protease</keyword>
<protein>
    <submittedName>
        <fullName evidence="1">Serine carboxypeptidase</fullName>
    </submittedName>
</protein>
<evidence type="ECO:0000313" key="2">
    <source>
        <dbReference type="Proteomes" id="UP000886501"/>
    </source>
</evidence>
<reference evidence="1" key="1">
    <citation type="submission" date="2019-10" db="EMBL/GenBank/DDBJ databases">
        <authorList>
            <consortium name="DOE Joint Genome Institute"/>
            <person name="Kuo A."/>
            <person name="Miyauchi S."/>
            <person name="Kiss E."/>
            <person name="Drula E."/>
            <person name="Kohler A."/>
            <person name="Sanchez-Garcia M."/>
            <person name="Andreopoulos B."/>
            <person name="Barry K.W."/>
            <person name="Bonito G."/>
            <person name="Buee M."/>
            <person name="Carver A."/>
            <person name="Chen C."/>
            <person name="Cichocki N."/>
            <person name="Clum A."/>
            <person name="Culley D."/>
            <person name="Crous P.W."/>
            <person name="Fauchery L."/>
            <person name="Girlanda M."/>
            <person name="Hayes R."/>
            <person name="Keri Z."/>
            <person name="Labutti K."/>
            <person name="Lipzen A."/>
            <person name="Lombard V."/>
            <person name="Magnuson J."/>
            <person name="Maillard F."/>
            <person name="Morin E."/>
            <person name="Murat C."/>
            <person name="Nolan M."/>
            <person name="Ohm R."/>
            <person name="Pangilinan J."/>
            <person name="Pereira M."/>
            <person name="Perotto S."/>
            <person name="Peter M."/>
            <person name="Riley R."/>
            <person name="Sitrit Y."/>
            <person name="Stielow B."/>
            <person name="Szollosi G."/>
            <person name="Zifcakova L."/>
            <person name="Stursova M."/>
            <person name="Spatafora J.W."/>
            <person name="Tedersoo L."/>
            <person name="Vaario L.-M."/>
            <person name="Yamada A."/>
            <person name="Yan M."/>
            <person name="Wang P."/>
            <person name="Xu J."/>
            <person name="Bruns T."/>
            <person name="Baldrian P."/>
            <person name="Vilgalys R."/>
            <person name="Henrissat B."/>
            <person name="Grigoriev I.V."/>
            <person name="Hibbett D."/>
            <person name="Nagy L.G."/>
            <person name="Martin F.M."/>
        </authorList>
    </citation>
    <scope>NUCLEOTIDE SEQUENCE</scope>
    <source>
        <strain evidence="1">P2</strain>
    </source>
</reference>
<organism evidence="1 2">
    <name type="scientific">Thelephora ganbajun</name>
    <name type="common">Ganba fungus</name>
    <dbReference type="NCBI Taxonomy" id="370292"/>
    <lineage>
        <taxon>Eukaryota</taxon>
        <taxon>Fungi</taxon>
        <taxon>Dikarya</taxon>
        <taxon>Basidiomycota</taxon>
        <taxon>Agaricomycotina</taxon>
        <taxon>Agaricomycetes</taxon>
        <taxon>Thelephorales</taxon>
        <taxon>Thelephoraceae</taxon>
        <taxon>Thelephora</taxon>
    </lineage>
</organism>
<keyword evidence="1" id="KW-0378">Hydrolase</keyword>
<accession>A0ACB6Z8N8</accession>
<name>A0ACB6Z8N8_THEGA</name>
<sequence>MKRSLRKLGWFGVLAISTAAVAVPANDLQVVIDGPRNGPLHGWRSPTFDPVEDIVDQWIENGRQFINRNGRTFELFTHPSFTSYRLRIAEPTICDSGVRQYSGYLDITTGKHLFFWFFESRRSPETADFIYWTNGGPGASSATGLLFELGPCQVASEDGTVTRNKHSWNTHSNILFLDQPVNVGWSYSDDGSRVSRSYLAGEDVYAFFQLFFARFPEYVRAEFHMAAESYGGTYAPNTATVFDKKNRELEIVPVPGLTKINLASVILANGWTNPLEQYSSIPDWICEGPYALFDPESRECKGLRRSVPHCRRLTEACYKFDNRVTCAAAETYCSYALESLVSKLKLNPYDVRKPCVGGNICYEELNWIETFMNNATVKGQLGIDPARNFSSGSESVYLDFRATGDGARNSAPLLTNLVNNGVRLLVYAGNADSVCNYIGNEWWLENLDSDFQEEFLAAKPIPWITQDSQEVVGTVRSAGGSGFTAGNVTFVVVHEAGYCCHHPERPSSGTDNIRRHMVPFDQPEAALDLITRWVKNIPLTN</sequence>
<keyword evidence="2" id="KW-1185">Reference proteome</keyword>
<evidence type="ECO:0000313" key="1">
    <source>
        <dbReference type="EMBL" id="KAF9645874.1"/>
    </source>
</evidence>
<proteinExistence type="predicted"/>
<dbReference type="EMBL" id="MU118075">
    <property type="protein sequence ID" value="KAF9645874.1"/>
    <property type="molecule type" value="Genomic_DNA"/>
</dbReference>
<gene>
    <name evidence="1" type="ORF">BDM02DRAFT_3130776</name>
</gene>
<reference evidence="1" key="2">
    <citation type="journal article" date="2020" name="Nat. Commun.">
        <title>Large-scale genome sequencing of mycorrhizal fungi provides insights into the early evolution of symbiotic traits.</title>
        <authorList>
            <person name="Miyauchi S."/>
            <person name="Kiss E."/>
            <person name="Kuo A."/>
            <person name="Drula E."/>
            <person name="Kohler A."/>
            <person name="Sanchez-Garcia M."/>
            <person name="Morin E."/>
            <person name="Andreopoulos B."/>
            <person name="Barry K.W."/>
            <person name="Bonito G."/>
            <person name="Buee M."/>
            <person name="Carver A."/>
            <person name="Chen C."/>
            <person name="Cichocki N."/>
            <person name="Clum A."/>
            <person name="Culley D."/>
            <person name="Crous P.W."/>
            <person name="Fauchery L."/>
            <person name="Girlanda M."/>
            <person name="Hayes R.D."/>
            <person name="Keri Z."/>
            <person name="LaButti K."/>
            <person name="Lipzen A."/>
            <person name="Lombard V."/>
            <person name="Magnuson J."/>
            <person name="Maillard F."/>
            <person name="Murat C."/>
            <person name="Nolan M."/>
            <person name="Ohm R.A."/>
            <person name="Pangilinan J."/>
            <person name="Pereira M.F."/>
            <person name="Perotto S."/>
            <person name="Peter M."/>
            <person name="Pfister S."/>
            <person name="Riley R."/>
            <person name="Sitrit Y."/>
            <person name="Stielow J.B."/>
            <person name="Szollosi G."/>
            <person name="Zifcakova L."/>
            <person name="Stursova M."/>
            <person name="Spatafora J.W."/>
            <person name="Tedersoo L."/>
            <person name="Vaario L.M."/>
            <person name="Yamada A."/>
            <person name="Yan M."/>
            <person name="Wang P."/>
            <person name="Xu J."/>
            <person name="Bruns T."/>
            <person name="Baldrian P."/>
            <person name="Vilgalys R."/>
            <person name="Dunand C."/>
            <person name="Henrissat B."/>
            <person name="Grigoriev I.V."/>
            <person name="Hibbett D."/>
            <person name="Nagy L.G."/>
            <person name="Martin F.M."/>
        </authorList>
    </citation>
    <scope>NUCLEOTIDE SEQUENCE</scope>
    <source>
        <strain evidence="1">P2</strain>
    </source>
</reference>